<dbReference type="STRING" id="1987383.A5844_000919"/>
<evidence type="ECO:0000313" key="6">
    <source>
        <dbReference type="Proteomes" id="UP000194933"/>
    </source>
</evidence>
<sequence>MLNNLAINLHRDKMFSRQVKILEILNASQRNLSVQELAKSLGVSSPTLTKELALLKITLPSDLFEIQIKANLISITYAPNVSINSAIQHLAMSTLEFRIMWSIIENKKYSIQRACLEFHCSRSHLFRTIKHMNISLKTYSVSISTNTIELTGREVDIRFSLFVFFSAFGDSLILDSDSSQDASLLLEWAASLETSKLHYSHFRLTLWLSIVKKRWRYSYFVDLPEILETQIIAKNRYLSFSKVLHDLYFFKHRIVHLPEKEILWAFIVSLHCVSYENNSSYFGNDKEKFSTLRRDENPTIVEEAQSFIRNFYPPSTFTDSSVEKLVSYLINVRLLSMITPCFELVDPQIKTFVETTFKSDYLLWNERLENFNSKSRHFSFMHIDHLSVTLTLLSHTVQANHLKKKLKIACVFQGGAGLDAFLVSSTELFRGTNVEILYYFEFPPTQKYIINNNIDLVVSNYDINVKDDPNFSLIRLSNIPTLSDWTVLKETIDRLRQTDYSTKYTQDKEIMNQ</sequence>
<dbReference type="Proteomes" id="UP000194933">
    <property type="component" value="Unassembled WGS sequence"/>
</dbReference>
<reference evidence="5 6" key="1">
    <citation type="submission" date="2017-05" db="EMBL/GenBank/DDBJ databases">
        <title>The Genome Sequence of Enterococcus sp. 10A9_DIV0425.</title>
        <authorList>
            <consortium name="The Broad Institute Genomics Platform"/>
            <consortium name="The Broad Institute Genomic Center for Infectious Diseases"/>
            <person name="Earl A."/>
            <person name="Manson A."/>
            <person name="Schwartman J."/>
            <person name="Gilmore M."/>
            <person name="Abouelleil A."/>
            <person name="Cao P."/>
            <person name="Chapman S."/>
            <person name="Cusick C."/>
            <person name="Shea T."/>
            <person name="Young S."/>
            <person name="Neafsey D."/>
            <person name="Nusbaum C."/>
            <person name="Birren B."/>
        </authorList>
    </citation>
    <scope>NUCLEOTIDE SEQUENCE [LARGE SCALE GENOMIC DNA]</scope>
    <source>
        <strain evidence="5 6">10A9_DIV0425</strain>
    </source>
</reference>
<proteinExistence type="predicted"/>
<dbReference type="PANTHER" id="PTHR30185">
    <property type="entry name" value="CRYPTIC BETA-GLUCOSIDE BGL OPERON ANTITERMINATOR"/>
    <property type="match status" value="1"/>
</dbReference>
<dbReference type="SUPFAM" id="SSF46785">
    <property type="entry name" value="Winged helix' DNA-binding domain"/>
    <property type="match status" value="1"/>
</dbReference>
<dbReference type="RefSeq" id="WP_086284124.1">
    <property type="nucleotide sequence ID" value="NZ_NGMO01000002.1"/>
</dbReference>
<feature type="domain" description="Mga helix-turn-helix" evidence="3">
    <location>
        <begin position="80"/>
        <end position="165"/>
    </location>
</feature>
<keyword evidence="6" id="KW-1185">Reference proteome</keyword>
<feature type="domain" description="Helix-turn-helix type 11" evidence="4">
    <location>
        <begin position="17"/>
        <end position="59"/>
    </location>
</feature>
<dbReference type="InterPro" id="IPR036390">
    <property type="entry name" value="WH_DNA-bd_sf"/>
</dbReference>
<gene>
    <name evidence="5" type="ORF">A5844_000919</name>
</gene>
<dbReference type="Pfam" id="PF05043">
    <property type="entry name" value="Mga"/>
    <property type="match status" value="1"/>
</dbReference>
<keyword evidence="1" id="KW-0805">Transcription regulation</keyword>
<dbReference type="InterPro" id="IPR013196">
    <property type="entry name" value="HTH_11"/>
</dbReference>
<dbReference type="EMBL" id="NGMO01000002">
    <property type="protein sequence ID" value="OTP10785.1"/>
    <property type="molecule type" value="Genomic_DNA"/>
</dbReference>
<name>A0A242JZM6_9ENTE</name>
<organism evidence="5 6">
    <name type="scientific">Candidatus Enterococcus wittei</name>
    <dbReference type="NCBI Taxonomy" id="1987383"/>
    <lineage>
        <taxon>Bacteria</taxon>
        <taxon>Bacillati</taxon>
        <taxon>Bacillota</taxon>
        <taxon>Bacilli</taxon>
        <taxon>Lactobacillales</taxon>
        <taxon>Enterococcaceae</taxon>
        <taxon>Enterococcus</taxon>
    </lineage>
</organism>
<evidence type="ECO:0000259" key="4">
    <source>
        <dbReference type="Pfam" id="PF08279"/>
    </source>
</evidence>
<dbReference type="InterPro" id="IPR007737">
    <property type="entry name" value="Mga_HTH"/>
</dbReference>
<evidence type="ECO:0000256" key="1">
    <source>
        <dbReference type="ARBA" id="ARBA00023015"/>
    </source>
</evidence>
<dbReference type="Gene3D" id="1.10.10.10">
    <property type="entry name" value="Winged helix-like DNA-binding domain superfamily/Winged helix DNA-binding domain"/>
    <property type="match status" value="2"/>
</dbReference>
<dbReference type="PANTHER" id="PTHR30185:SF18">
    <property type="entry name" value="TRANSCRIPTIONAL REGULATOR MTLR"/>
    <property type="match status" value="1"/>
</dbReference>
<dbReference type="InterPro" id="IPR050661">
    <property type="entry name" value="BglG_antiterminators"/>
</dbReference>
<evidence type="ECO:0000259" key="3">
    <source>
        <dbReference type="Pfam" id="PF05043"/>
    </source>
</evidence>
<protein>
    <recommendedName>
        <fullName evidence="7">Mga helix-turn-helix domain-containing protein</fullName>
    </recommendedName>
</protein>
<keyword evidence="2" id="KW-0804">Transcription</keyword>
<dbReference type="AlphaFoldDB" id="A0A242JZM6"/>
<evidence type="ECO:0000313" key="5">
    <source>
        <dbReference type="EMBL" id="OTP10785.1"/>
    </source>
</evidence>
<evidence type="ECO:0008006" key="7">
    <source>
        <dbReference type="Google" id="ProtNLM"/>
    </source>
</evidence>
<evidence type="ECO:0000256" key="2">
    <source>
        <dbReference type="ARBA" id="ARBA00023163"/>
    </source>
</evidence>
<dbReference type="Pfam" id="PF08279">
    <property type="entry name" value="HTH_11"/>
    <property type="match status" value="1"/>
</dbReference>
<dbReference type="InterPro" id="IPR036388">
    <property type="entry name" value="WH-like_DNA-bd_sf"/>
</dbReference>
<comment type="caution">
    <text evidence="5">The sequence shown here is derived from an EMBL/GenBank/DDBJ whole genome shotgun (WGS) entry which is preliminary data.</text>
</comment>
<accession>A0A242JZM6</accession>